<evidence type="ECO:0000313" key="1">
    <source>
        <dbReference type="EMBL" id="AHE96135.1"/>
    </source>
</evidence>
<dbReference type="NCBIfam" id="TIGR01595">
    <property type="entry name" value="cas_CT1132"/>
    <property type="match status" value="1"/>
</dbReference>
<organism evidence="2">
    <name type="scientific">Thermocrinis ruber</name>
    <dbReference type="NCBI Taxonomy" id="75906"/>
    <lineage>
        <taxon>Bacteria</taxon>
        <taxon>Pseudomonadati</taxon>
        <taxon>Aquificota</taxon>
        <taxon>Aquificia</taxon>
        <taxon>Aquificales</taxon>
        <taxon>Aquificaceae</taxon>
        <taxon>Thermocrinis</taxon>
    </lineage>
</organism>
<dbReference type="Proteomes" id="UP000018914">
    <property type="component" value="Chromosome"/>
</dbReference>
<protein>
    <submittedName>
        <fullName evidence="1">CRISPR-associated protein Csh2</fullName>
    </submittedName>
</protein>
<dbReference type="InterPro" id="IPR013419">
    <property type="entry name" value="CRISPR-assoc_prot_Cas7/Csh2"/>
</dbReference>
<dbReference type="KEGG" id="trd:THERU_05050"/>
<dbReference type="Pfam" id="PF05107">
    <property type="entry name" value="Cas_Cas7"/>
    <property type="match status" value="1"/>
</dbReference>
<proteinExistence type="predicted"/>
<dbReference type="AlphaFoldDB" id="W0DGX9"/>
<dbReference type="EMBL" id="CP007028">
    <property type="protein sequence ID" value="AHE96135.1"/>
    <property type="molecule type" value="Genomic_DNA"/>
</dbReference>
<dbReference type="eggNOG" id="COG3649">
    <property type="taxonomic scope" value="Bacteria"/>
</dbReference>
<sequence length="297" mass="34028">MSILSRRHEILFLYDVSMANPNGDPLDENRPRYDEETGRVFVRDARIKRTIRDTLAEMGYNVFIIEERKDNGELKTKEEKVGNLDRDRILDTYIDIRLFGGTFAVKKNPWNWTGPVQFAYGVSLHRVKMLNIKGTTVMPSKEGKKQGTMLDDYRIAYGLIAVYGVANQNAAEHTRMTDEDFEIMLKALWIGHRGGSVLLTGSKIGHTSRLLIDVVHKEGSLDLIGGLHRAVDVVSDKNDEEIRGPEDYKLSLERLAQKILRFKDKVEKIRYIADEELRVEPSIEEAFQGITVEKLEF</sequence>
<name>W0DGX9_9AQUI</name>
<dbReference type="OrthoDB" id="9776792at2"/>
<gene>
    <name evidence="1" type="ORF">THERU_05050</name>
</gene>
<reference evidence="1 2" key="1">
    <citation type="submission" date="2013-12" db="EMBL/GenBank/DDBJ databases">
        <authorList>
            <consortium name="DOE Joint Genome Institute"/>
            <person name="Eisen J."/>
            <person name="Huntemann M."/>
            <person name="Han J."/>
            <person name="Chen A."/>
            <person name="Kyrpides N."/>
            <person name="Mavromatis K."/>
            <person name="Markowitz V."/>
            <person name="Palaniappan K."/>
            <person name="Ivanova N."/>
            <person name="Schaumberg A."/>
            <person name="Pati A."/>
            <person name="Liolios K."/>
            <person name="Nordberg H.P."/>
            <person name="Cantor M.N."/>
            <person name="Hua S.X."/>
            <person name="Woyke T."/>
        </authorList>
    </citation>
    <scope>NUCLEOTIDE SEQUENCE [LARGE SCALE GENOMIC DNA]</scope>
    <source>
        <strain evidence="1 2">DSM 23557</strain>
    </source>
</reference>
<dbReference type="InterPro" id="IPR006482">
    <property type="entry name" value="Cas7_Csh2/Csh2"/>
</dbReference>
<keyword evidence="2" id="KW-1185">Reference proteome</keyword>
<dbReference type="NCBIfam" id="TIGR02590">
    <property type="entry name" value="cas_Csh2"/>
    <property type="match status" value="1"/>
</dbReference>
<dbReference type="GO" id="GO:0043571">
    <property type="term" value="P:maintenance of CRISPR repeat elements"/>
    <property type="evidence" value="ECO:0007669"/>
    <property type="project" value="InterPro"/>
</dbReference>
<dbReference type="RefSeq" id="WP_025306169.1">
    <property type="nucleotide sequence ID" value="NZ_CP007028.1"/>
</dbReference>
<dbReference type="STRING" id="75906.THERU_05050"/>
<accession>W0DGX9</accession>
<evidence type="ECO:0000313" key="2">
    <source>
        <dbReference type="Proteomes" id="UP000018914"/>
    </source>
</evidence>
<dbReference type="HOGENOM" id="CLU_071770_0_0_0"/>